<feature type="non-terminal residue" evidence="1">
    <location>
        <position position="80"/>
    </location>
</feature>
<gene>
    <name evidence="1" type="ORF">PGIGA_G00039310</name>
</gene>
<evidence type="ECO:0000313" key="1">
    <source>
        <dbReference type="EMBL" id="MCI4384495.1"/>
    </source>
</evidence>
<keyword evidence="2" id="KW-1185">Reference proteome</keyword>
<evidence type="ECO:0000313" key="2">
    <source>
        <dbReference type="Proteomes" id="UP000829447"/>
    </source>
</evidence>
<protein>
    <submittedName>
        <fullName evidence="1">Uncharacterized protein</fullName>
    </submittedName>
</protein>
<dbReference type="EMBL" id="CM040465">
    <property type="protein sequence ID" value="MCI4384495.1"/>
    <property type="molecule type" value="Genomic_DNA"/>
</dbReference>
<sequence>MFGLWFWLLKLPGLGYYKPSLHSAPFIEHTHQFTQLGQHLAFFRFALRHLILTYQNELKFIATVTPTLHLILTYQNELKF</sequence>
<dbReference type="Proteomes" id="UP000829447">
    <property type="component" value="Linkage Group LG12"/>
</dbReference>
<comment type="caution">
    <text evidence="1">The sequence shown here is derived from an EMBL/GenBank/DDBJ whole genome shotgun (WGS) entry which is preliminary data.</text>
</comment>
<reference evidence="1 2" key="1">
    <citation type="journal article" date="2022" name="bioRxiv">
        <title>An ancient truncated duplication of the anti-Mullerian hormone receptor type 2 gene is a potential conserved master sex determinant in the Pangasiidae catfish family.</title>
        <authorList>
            <person name="Wen M."/>
            <person name="Pan Q."/>
            <person name="Jouanno E."/>
            <person name="Montfort J."/>
            <person name="Zahm M."/>
            <person name="Cabau C."/>
            <person name="Klopp C."/>
            <person name="Iampietro C."/>
            <person name="Roques C."/>
            <person name="Bouchez O."/>
            <person name="Castinel A."/>
            <person name="Donnadieu C."/>
            <person name="Parrinello H."/>
            <person name="Poncet C."/>
            <person name="Belmonte E."/>
            <person name="Gautier V."/>
            <person name="Avarre J.-C."/>
            <person name="Dugue R."/>
            <person name="Gustiano R."/>
            <person name="Ha T.T.T."/>
            <person name="Campet M."/>
            <person name="Sriphairoj K."/>
            <person name="Ribolli J."/>
            <person name="de Almeida F.L."/>
            <person name="Desvignes T."/>
            <person name="Postlethwait J.H."/>
            <person name="Bucao C.F."/>
            <person name="Robinson-Rechavi M."/>
            <person name="Bobe J."/>
            <person name="Herpin A."/>
            <person name="Guiguen Y."/>
        </authorList>
    </citation>
    <scope>NUCLEOTIDE SEQUENCE [LARGE SCALE GENOMIC DNA]</scope>
    <source>
        <strain evidence="1">YG-Dec2019</strain>
    </source>
</reference>
<organism evidence="1 2">
    <name type="scientific">Pangasianodon gigas</name>
    <name type="common">Mekong giant catfish</name>
    <name type="synonym">Pangasius gigas</name>
    <dbReference type="NCBI Taxonomy" id="30993"/>
    <lineage>
        <taxon>Eukaryota</taxon>
        <taxon>Metazoa</taxon>
        <taxon>Chordata</taxon>
        <taxon>Craniata</taxon>
        <taxon>Vertebrata</taxon>
        <taxon>Euteleostomi</taxon>
        <taxon>Actinopterygii</taxon>
        <taxon>Neopterygii</taxon>
        <taxon>Teleostei</taxon>
        <taxon>Ostariophysi</taxon>
        <taxon>Siluriformes</taxon>
        <taxon>Pangasiidae</taxon>
        <taxon>Pangasianodon</taxon>
    </lineage>
</organism>
<name>A0ACC5X1S9_PANGG</name>
<proteinExistence type="predicted"/>
<accession>A0ACC5X1S9</accession>